<dbReference type="Proteomes" id="UP000322524">
    <property type="component" value="Unassembled WGS sequence"/>
</dbReference>
<evidence type="ECO:0000313" key="1">
    <source>
        <dbReference type="EMBL" id="TYS69131.1"/>
    </source>
</evidence>
<gene>
    <name evidence="1" type="ORF">FZC76_09405</name>
</gene>
<protein>
    <submittedName>
        <fullName evidence="1">Uncharacterized protein</fullName>
    </submittedName>
</protein>
<dbReference type="STRING" id="79883.GCA_001636495_01512"/>
<sequence>MTYSPNLSEAHIPYDGGWTEENGTPVLLLSVPTIPVKMNTNIHKFSYTWLYEKEMNAYVLCIRLNNEEEFGLIFSQKEAGVLLLDADANAEFTLVVTKEHLENLKDDTPYLSFPKISLSRSLLAGW</sequence>
<comment type="caution">
    <text evidence="1">The sequence shown here is derived from an EMBL/GenBank/DDBJ whole genome shotgun (WGS) entry which is preliminary data.</text>
</comment>
<dbReference type="OrthoDB" id="2989194at2"/>
<reference evidence="1 2" key="1">
    <citation type="submission" date="2019-08" db="EMBL/GenBank/DDBJ databases">
        <title>Bacillus genomes from the desert of Cuatro Cienegas, Coahuila.</title>
        <authorList>
            <person name="Olmedo-Alvarez G."/>
        </authorList>
    </citation>
    <scope>NUCLEOTIDE SEQUENCE [LARGE SCALE GENOMIC DNA]</scope>
    <source>
        <strain evidence="1 2">CH28_1T</strain>
    </source>
</reference>
<name>A0A5D4T2J2_9BACI</name>
<organism evidence="1 2">
    <name type="scientific">Sutcliffiella horikoshii</name>
    <dbReference type="NCBI Taxonomy" id="79883"/>
    <lineage>
        <taxon>Bacteria</taxon>
        <taxon>Bacillati</taxon>
        <taxon>Bacillota</taxon>
        <taxon>Bacilli</taxon>
        <taxon>Bacillales</taxon>
        <taxon>Bacillaceae</taxon>
        <taxon>Sutcliffiella</taxon>
    </lineage>
</organism>
<evidence type="ECO:0000313" key="2">
    <source>
        <dbReference type="Proteomes" id="UP000322524"/>
    </source>
</evidence>
<accession>A0A5D4T2J2</accession>
<proteinExistence type="predicted"/>
<dbReference type="RefSeq" id="WP_148987953.1">
    <property type="nucleotide sequence ID" value="NZ_VTEV01000003.1"/>
</dbReference>
<dbReference type="AlphaFoldDB" id="A0A5D4T2J2"/>
<dbReference type="EMBL" id="VTEV01000003">
    <property type="protein sequence ID" value="TYS69131.1"/>
    <property type="molecule type" value="Genomic_DNA"/>
</dbReference>